<dbReference type="RefSeq" id="WP_067484007.1">
    <property type="nucleotide sequence ID" value="NZ_CP023074.1"/>
</dbReference>
<comment type="caution">
    <text evidence="1">The sequence shown here is derived from an EMBL/GenBank/DDBJ whole genome shotgun (WGS) entry which is preliminary data.</text>
</comment>
<protein>
    <submittedName>
        <fullName evidence="1">Uncharacterized protein</fullName>
    </submittedName>
</protein>
<dbReference type="Proteomes" id="UP000078516">
    <property type="component" value="Unassembled WGS sequence"/>
</dbReference>
<accession>A0A179ERQ0</accession>
<organism evidence="1 2">
    <name type="scientific">Enterococcus thailandicus</name>
    <dbReference type="NCBI Taxonomy" id="417368"/>
    <lineage>
        <taxon>Bacteria</taxon>
        <taxon>Bacillati</taxon>
        <taxon>Bacillota</taxon>
        <taxon>Bacilli</taxon>
        <taxon>Lactobacillales</taxon>
        <taxon>Enterococcaceae</taxon>
        <taxon>Enterococcus</taxon>
    </lineage>
</organism>
<sequence>MKKRIEFIFIGLLLCLLLPTPAFAQEILGEEDQTPMNVTIVESPIKLEKVTAPTFGTYQKSAHEQEIQATSDLLIAVRDQRENKKSPWQLTYQLSTFTNGQEYQVKVLLGQGKLSTNQSGEVVQATPQKIAADPNEAGTILEAYSSQSTEYYYQIDKQKIHLELPADLPTGEFVGKQLVTLLNTPEID</sequence>
<proteinExistence type="predicted"/>
<keyword evidence="2" id="KW-1185">Reference proteome</keyword>
<dbReference type="GeneID" id="77486730"/>
<dbReference type="AlphaFoldDB" id="A0A179ERQ0"/>
<reference evidence="1 2" key="1">
    <citation type="submission" date="2016-04" db="EMBL/GenBank/DDBJ databases">
        <title>Draft genome of an Enterococcus thailandicus strain isolated from bovine feces.</title>
        <authorList>
            <person name="Beukers A.G."/>
            <person name="Zaheer R."/>
            <person name="Goji N."/>
            <person name="Cook S.R."/>
            <person name="Amoako K."/>
            <person name="Chaves A.V."/>
            <person name="Ward M.P."/>
            <person name="Mcallister T.A."/>
        </authorList>
    </citation>
    <scope>NUCLEOTIDE SEQUENCE [LARGE SCALE GENOMIC DNA]</scope>
    <source>
        <strain evidence="1 2">F0711D 46</strain>
    </source>
</reference>
<gene>
    <name evidence="1" type="ORF">A6E74_08360</name>
</gene>
<name>A0A179ERQ0_ENTTH</name>
<evidence type="ECO:0000313" key="2">
    <source>
        <dbReference type="Proteomes" id="UP000078516"/>
    </source>
</evidence>
<dbReference type="KEGG" id="eth:CK496_03665"/>
<dbReference type="EMBL" id="LWMN01000013">
    <property type="protein sequence ID" value="OAQ55493.1"/>
    <property type="molecule type" value="Genomic_DNA"/>
</dbReference>
<evidence type="ECO:0000313" key="1">
    <source>
        <dbReference type="EMBL" id="OAQ55493.1"/>
    </source>
</evidence>